<evidence type="ECO:0000313" key="2">
    <source>
        <dbReference type="EMBL" id="MFB9090143.1"/>
    </source>
</evidence>
<dbReference type="RefSeq" id="WP_290285127.1">
    <property type="nucleotide sequence ID" value="NZ_JAUFQN010000019.1"/>
</dbReference>
<keyword evidence="3" id="KW-1185">Reference proteome</keyword>
<organism evidence="2 3">
    <name type="scientific">Flavobacterium paronense</name>
    <dbReference type="NCBI Taxonomy" id="1392775"/>
    <lineage>
        <taxon>Bacteria</taxon>
        <taxon>Pseudomonadati</taxon>
        <taxon>Bacteroidota</taxon>
        <taxon>Flavobacteriia</taxon>
        <taxon>Flavobacteriales</taxon>
        <taxon>Flavobacteriaceae</taxon>
        <taxon>Flavobacterium</taxon>
    </lineage>
</organism>
<dbReference type="EMBL" id="JBHMFB010000029">
    <property type="protein sequence ID" value="MFB9090143.1"/>
    <property type="molecule type" value="Genomic_DNA"/>
</dbReference>
<dbReference type="Proteomes" id="UP001589576">
    <property type="component" value="Unassembled WGS sequence"/>
</dbReference>
<evidence type="ECO:0000313" key="3">
    <source>
        <dbReference type="Proteomes" id="UP001589576"/>
    </source>
</evidence>
<evidence type="ECO:0000256" key="1">
    <source>
        <dbReference type="SAM" id="SignalP"/>
    </source>
</evidence>
<protein>
    <submittedName>
        <fullName evidence="2">Uncharacterized protein</fullName>
    </submittedName>
</protein>
<proteinExistence type="predicted"/>
<feature type="chain" id="PRO_5047341106" evidence="1">
    <location>
        <begin position="22"/>
        <end position="126"/>
    </location>
</feature>
<keyword evidence="1" id="KW-0732">Signal</keyword>
<comment type="caution">
    <text evidence="2">The sequence shown here is derived from an EMBL/GenBank/DDBJ whole genome shotgun (WGS) entry which is preliminary data.</text>
</comment>
<name>A0ABV5GGA0_9FLAO</name>
<accession>A0ABV5GGA0</accession>
<gene>
    <name evidence="2" type="ORF">ACFFUU_11070</name>
</gene>
<reference evidence="2 3" key="1">
    <citation type="submission" date="2024-09" db="EMBL/GenBank/DDBJ databases">
        <authorList>
            <person name="Sun Q."/>
            <person name="Mori K."/>
        </authorList>
    </citation>
    <scope>NUCLEOTIDE SEQUENCE [LARGE SCALE GENOMIC DNA]</scope>
    <source>
        <strain evidence="2 3">CECT 8460</strain>
    </source>
</reference>
<feature type="signal peptide" evidence="1">
    <location>
        <begin position="1"/>
        <end position="21"/>
    </location>
</feature>
<sequence length="126" mass="14773">MKSLKKIFVMLFLFTCYLSSAQTAKDEISSLPIDSKTNCYVRYYYFPNLEAYFDNLELVYHYKINGEWQKAENLPTNYGGYSIYNKVRVAITDFDGEEPYQLLATHKKMYPYNSKGRFTNQTASSD</sequence>